<feature type="domain" description="GGDEF" evidence="2">
    <location>
        <begin position="173"/>
        <end position="291"/>
    </location>
</feature>
<dbReference type="Pfam" id="PF00990">
    <property type="entry name" value="GGDEF"/>
    <property type="match status" value="1"/>
</dbReference>
<reference evidence="3" key="1">
    <citation type="submission" date="2020-05" db="EMBL/GenBank/DDBJ databases">
        <authorList>
            <person name="Chiriac C."/>
            <person name="Salcher M."/>
            <person name="Ghai R."/>
            <person name="Kavagutti S V."/>
        </authorList>
    </citation>
    <scope>NUCLEOTIDE SEQUENCE</scope>
</reference>
<feature type="region of interest" description="Disordered" evidence="1">
    <location>
        <begin position="1"/>
        <end position="34"/>
    </location>
</feature>
<dbReference type="PANTHER" id="PTHR45138:SF9">
    <property type="entry name" value="DIGUANYLATE CYCLASE DGCM-RELATED"/>
    <property type="match status" value="1"/>
</dbReference>
<sequence>MGRQGGLGRPLGEVLRSHAGSQTPPHMGGSTNERRHVNSEFGARLVADLASNESGLAVVYEALDGLVEQFSLSDAAMVLEEPGFGRQVFRSGRRRIDGGDLALLDAEPGLYTDPPLDDPSVDPTLLTSLCTVALRLDLLRHDSWHDSLTGLYDRRSFQRLLEMGVARSERYGWPFTLVILDLDYLKSINDNQGHRSGDAALIGIADRLRIALRHGDNAARIGGDEFALIMPDTKLSDVGPLLERVAQTNIDGDRCPGFSYGAAESPAEGETSESLFALADERLRSAKGARP</sequence>
<dbReference type="InterPro" id="IPR043128">
    <property type="entry name" value="Rev_trsase/Diguanyl_cyclase"/>
</dbReference>
<dbReference type="InterPro" id="IPR000160">
    <property type="entry name" value="GGDEF_dom"/>
</dbReference>
<name>A0A6J6M7F7_9ZZZZ</name>
<accession>A0A6J6M7F7</accession>
<dbReference type="GO" id="GO:0043709">
    <property type="term" value="P:cell adhesion involved in single-species biofilm formation"/>
    <property type="evidence" value="ECO:0007669"/>
    <property type="project" value="TreeGrafter"/>
</dbReference>
<dbReference type="SUPFAM" id="SSF55073">
    <property type="entry name" value="Nucleotide cyclase"/>
    <property type="match status" value="1"/>
</dbReference>
<dbReference type="PROSITE" id="PS50887">
    <property type="entry name" value="GGDEF"/>
    <property type="match status" value="1"/>
</dbReference>
<dbReference type="InterPro" id="IPR050469">
    <property type="entry name" value="Diguanylate_Cyclase"/>
</dbReference>
<dbReference type="CDD" id="cd01949">
    <property type="entry name" value="GGDEF"/>
    <property type="match status" value="1"/>
</dbReference>
<protein>
    <submittedName>
        <fullName evidence="3">Unannotated protein</fullName>
    </submittedName>
</protein>
<dbReference type="InterPro" id="IPR029787">
    <property type="entry name" value="Nucleotide_cyclase"/>
</dbReference>
<dbReference type="AlphaFoldDB" id="A0A6J6M7F7"/>
<organism evidence="3">
    <name type="scientific">freshwater metagenome</name>
    <dbReference type="NCBI Taxonomy" id="449393"/>
    <lineage>
        <taxon>unclassified sequences</taxon>
        <taxon>metagenomes</taxon>
        <taxon>ecological metagenomes</taxon>
    </lineage>
</organism>
<dbReference type="PANTHER" id="PTHR45138">
    <property type="entry name" value="REGULATORY COMPONENTS OF SENSORY TRANSDUCTION SYSTEM"/>
    <property type="match status" value="1"/>
</dbReference>
<dbReference type="GO" id="GO:0052621">
    <property type="term" value="F:diguanylate cyclase activity"/>
    <property type="evidence" value="ECO:0007669"/>
    <property type="project" value="TreeGrafter"/>
</dbReference>
<evidence type="ECO:0000313" key="3">
    <source>
        <dbReference type="EMBL" id="CAB4668804.1"/>
    </source>
</evidence>
<dbReference type="NCBIfam" id="TIGR00254">
    <property type="entry name" value="GGDEF"/>
    <property type="match status" value="1"/>
</dbReference>
<dbReference type="GO" id="GO:1902201">
    <property type="term" value="P:negative regulation of bacterial-type flagellum-dependent cell motility"/>
    <property type="evidence" value="ECO:0007669"/>
    <property type="project" value="TreeGrafter"/>
</dbReference>
<proteinExistence type="predicted"/>
<dbReference type="Gene3D" id="3.30.70.270">
    <property type="match status" value="1"/>
</dbReference>
<dbReference type="SMART" id="SM00267">
    <property type="entry name" value="GGDEF"/>
    <property type="match status" value="1"/>
</dbReference>
<gene>
    <name evidence="3" type="ORF">UFOPK2242_01343</name>
</gene>
<dbReference type="EMBL" id="CAEZWM010000202">
    <property type="protein sequence ID" value="CAB4668804.1"/>
    <property type="molecule type" value="Genomic_DNA"/>
</dbReference>
<evidence type="ECO:0000256" key="1">
    <source>
        <dbReference type="SAM" id="MobiDB-lite"/>
    </source>
</evidence>
<dbReference type="GO" id="GO:0005886">
    <property type="term" value="C:plasma membrane"/>
    <property type="evidence" value="ECO:0007669"/>
    <property type="project" value="TreeGrafter"/>
</dbReference>
<evidence type="ECO:0000259" key="2">
    <source>
        <dbReference type="PROSITE" id="PS50887"/>
    </source>
</evidence>